<sequence length="75" mass="8276">MKVDSDRFNILKNGSRHGYFCEPHRTVCSRTWGTPVLSVGVVRNCTLRPGETAPGEAHASTAWLPSSLSYQHASF</sequence>
<protein>
    <submittedName>
        <fullName evidence="1">Uncharacterized protein</fullName>
    </submittedName>
</protein>
<evidence type="ECO:0000313" key="1">
    <source>
        <dbReference type="EMBL" id="ELK06962.1"/>
    </source>
</evidence>
<name>L5K6I7_PTEAL</name>
<evidence type="ECO:0000313" key="2">
    <source>
        <dbReference type="Proteomes" id="UP000010552"/>
    </source>
</evidence>
<dbReference type="Proteomes" id="UP000010552">
    <property type="component" value="Unassembled WGS sequence"/>
</dbReference>
<gene>
    <name evidence="1" type="ORF">PAL_GLEAN10000010</name>
</gene>
<dbReference type="InParanoid" id="L5K6I7"/>
<reference evidence="2" key="1">
    <citation type="journal article" date="2013" name="Science">
        <title>Comparative analysis of bat genomes provides insight into the evolution of flight and immunity.</title>
        <authorList>
            <person name="Zhang G."/>
            <person name="Cowled C."/>
            <person name="Shi Z."/>
            <person name="Huang Z."/>
            <person name="Bishop-Lilly K.A."/>
            <person name="Fang X."/>
            <person name="Wynne J.W."/>
            <person name="Xiong Z."/>
            <person name="Baker M.L."/>
            <person name="Zhao W."/>
            <person name="Tachedjian M."/>
            <person name="Zhu Y."/>
            <person name="Zhou P."/>
            <person name="Jiang X."/>
            <person name="Ng J."/>
            <person name="Yang L."/>
            <person name="Wu L."/>
            <person name="Xiao J."/>
            <person name="Feng Y."/>
            <person name="Chen Y."/>
            <person name="Sun X."/>
            <person name="Zhang Y."/>
            <person name="Marsh G.A."/>
            <person name="Crameri G."/>
            <person name="Broder C.C."/>
            <person name="Frey K.G."/>
            <person name="Wang L.F."/>
            <person name="Wang J."/>
        </authorList>
    </citation>
    <scope>NUCLEOTIDE SEQUENCE [LARGE SCALE GENOMIC DNA]</scope>
</reference>
<organism evidence="1 2">
    <name type="scientific">Pteropus alecto</name>
    <name type="common">Black flying fox</name>
    <dbReference type="NCBI Taxonomy" id="9402"/>
    <lineage>
        <taxon>Eukaryota</taxon>
        <taxon>Metazoa</taxon>
        <taxon>Chordata</taxon>
        <taxon>Craniata</taxon>
        <taxon>Vertebrata</taxon>
        <taxon>Euteleostomi</taxon>
        <taxon>Mammalia</taxon>
        <taxon>Eutheria</taxon>
        <taxon>Laurasiatheria</taxon>
        <taxon>Chiroptera</taxon>
        <taxon>Yinpterochiroptera</taxon>
        <taxon>Pteropodoidea</taxon>
        <taxon>Pteropodidae</taxon>
        <taxon>Pteropodinae</taxon>
        <taxon>Pteropus</taxon>
    </lineage>
</organism>
<accession>L5K6I7</accession>
<keyword evidence="2" id="KW-1185">Reference proteome</keyword>
<dbReference type="AlphaFoldDB" id="L5K6I7"/>
<proteinExistence type="predicted"/>
<dbReference type="EMBL" id="KB042668">
    <property type="protein sequence ID" value="ELK06962.1"/>
    <property type="molecule type" value="Genomic_DNA"/>
</dbReference>